<dbReference type="GO" id="GO:0033573">
    <property type="term" value="C:high-affinity iron permease complex"/>
    <property type="evidence" value="ECO:0007669"/>
    <property type="project" value="InterPro"/>
</dbReference>
<dbReference type="GO" id="GO:0015093">
    <property type="term" value="F:ferrous iron transmembrane transporter activity"/>
    <property type="evidence" value="ECO:0007669"/>
    <property type="project" value="TreeGrafter"/>
</dbReference>
<dbReference type="OrthoDB" id="4364at2759"/>
<comment type="caution">
    <text evidence="9">The sequence shown here is derived from an EMBL/GenBank/DDBJ whole genome shotgun (WGS) entry which is preliminary data.</text>
</comment>
<dbReference type="Pfam" id="PF03239">
    <property type="entry name" value="FTR1"/>
    <property type="match status" value="1"/>
</dbReference>
<reference evidence="9" key="2">
    <citation type="submission" date="2020-11" db="EMBL/GenBank/DDBJ databases">
        <authorList>
            <consortium name="DOE Joint Genome Institute"/>
            <person name="Kuo A."/>
            <person name="Miyauchi S."/>
            <person name="Kiss E."/>
            <person name="Drula E."/>
            <person name="Kohler A."/>
            <person name="Sanchez-Garcia M."/>
            <person name="Andreopoulos B."/>
            <person name="Barry K.W."/>
            <person name="Bonito G."/>
            <person name="Buee M."/>
            <person name="Carver A."/>
            <person name="Chen C."/>
            <person name="Cichocki N."/>
            <person name="Clum A."/>
            <person name="Culley D."/>
            <person name="Crous P.W."/>
            <person name="Fauchery L."/>
            <person name="Girlanda M."/>
            <person name="Hayes R."/>
            <person name="Keri Z."/>
            <person name="Labutti K."/>
            <person name="Lipzen A."/>
            <person name="Lombard V."/>
            <person name="Magnuson J."/>
            <person name="Maillard F."/>
            <person name="Morin E."/>
            <person name="Murat C."/>
            <person name="Nolan M."/>
            <person name="Ohm R."/>
            <person name="Pangilinan J."/>
            <person name="Pereira M."/>
            <person name="Perotto S."/>
            <person name="Peter M."/>
            <person name="Riley R."/>
            <person name="Sitrit Y."/>
            <person name="Stielow B."/>
            <person name="Szollosi G."/>
            <person name="Zifcakova L."/>
            <person name="Stursova M."/>
            <person name="Spatafora J.W."/>
            <person name="Tedersoo L."/>
            <person name="Vaario L.-M."/>
            <person name="Yamada A."/>
            <person name="Yan M."/>
            <person name="Wang P."/>
            <person name="Xu J."/>
            <person name="Bruns T."/>
            <person name="Baldrian P."/>
            <person name="Vilgalys R."/>
            <person name="Henrissat B."/>
            <person name="Grigoriev I.V."/>
            <person name="Hibbett D."/>
            <person name="Nagy L.G."/>
            <person name="Martin F.M."/>
        </authorList>
    </citation>
    <scope>NUCLEOTIDE SEQUENCE</scope>
    <source>
        <strain evidence="9">UH-Tt-Lm1</strain>
    </source>
</reference>
<feature type="transmembrane region" description="Helical" evidence="8">
    <location>
        <begin position="93"/>
        <end position="119"/>
    </location>
</feature>
<proteinExistence type="inferred from homology"/>
<organism evidence="9 10">
    <name type="scientific">Thelephora terrestris</name>
    <dbReference type="NCBI Taxonomy" id="56493"/>
    <lineage>
        <taxon>Eukaryota</taxon>
        <taxon>Fungi</taxon>
        <taxon>Dikarya</taxon>
        <taxon>Basidiomycota</taxon>
        <taxon>Agaricomycotina</taxon>
        <taxon>Agaricomycetes</taxon>
        <taxon>Thelephorales</taxon>
        <taxon>Thelephoraceae</taxon>
        <taxon>Thelephora</taxon>
    </lineage>
</organism>
<evidence type="ECO:0000256" key="8">
    <source>
        <dbReference type="SAM" id="Phobius"/>
    </source>
</evidence>
<protein>
    <submittedName>
        <fullName evidence="9">Iron permease FTR1</fullName>
    </submittedName>
</protein>
<gene>
    <name evidence="9" type="ORF">BJ322DRAFT_1049421</name>
</gene>
<feature type="transmembrane region" description="Helical" evidence="8">
    <location>
        <begin position="131"/>
        <end position="152"/>
    </location>
</feature>
<dbReference type="PANTHER" id="PTHR31632:SF2">
    <property type="entry name" value="PLASMA MEMBRANE IRON PERMEASE"/>
    <property type="match status" value="1"/>
</dbReference>
<dbReference type="EMBL" id="WIUZ02000004">
    <property type="protein sequence ID" value="KAF9788536.1"/>
    <property type="molecule type" value="Genomic_DNA"/>
</dbReference>
<keyword evidence="4 8" id="KW-0812">Transmembrane</keyword>
<evidence type="ECO:0000256" key="7">
    <source>
        <dbReference type="SAM" id="MobiDB-lite"/>
    </source>
</evidence>
<evidence type="ECO:0000256" key="6">
    <source>
        <dbReference type="ARBA" id="ARBA00023136"/>
    </source>
</evidence>
<evidence type="ECO:0000256" key="3">
    <source>
        <dbReference type="ARBA" id="ARBA00022496"/>
    </source>
</evidence>
<evidence type="ECO:0000313" key="9">
    <source>
        <dbReference type="EMBL" id="KAF9788536.1"/>
    </source>
</evidence>
<dbReference type="AlphaFoldDB" id="A0A9P6HLD8"/>
<keyword evidence="10" id="KW-1185">Reference proteome</keyword>
<keyword evidence="5 8" id="KW-1133">Transmembrane helix</keyword>
<dbReference type="Proteomes" id="UP000736335">
    <property type="component" value="Unassembled WGS sequence"/>
</dbReference>
<feature type="transmembrane region" description="Helical" evidence="8">
    <location>
        <begin position="216"/>
        <end position="235"/>
    </location>
</feature>
<feature type="transmembrane region" description="Helical" evidence="8">
    <location>
        <begin position="242"/>
        <end position="263"/>
    </location>
</feature>
<evidence type="ECO:0000256" key="5">
    <source>
        <dbReference type="ARBA" id="ARBA00022989"/>
    </source>
</evidence>
<dbReference type="PANTHER" id="PTHR31632">
    <property type="entry name" value="IRON TRANSPORTER FTH1"/>
    <property type="match status" value="1"/>
</dbReference>
<keyword evidence="3" id="KW-0408">Iron</keyword>
<accession>A0A9P6HLD8</accession>
<evidence type="ECO:0000256" key="2">
    <source>
        <dbReference type="ARBA" id="ARBA00008333"/>
    </source>
</evidence>
<feature type="region of interest" description="Disordered" evidence="7">
    <location>
        <begin position="38"/>
        <end position="81"/>
    </location>
</feature>
<reference evidence="9" key="1">
    <citation type="journal article" date="2020" name="Nat. Commun.">
        <title>Large-scale genome sequencing of mycorrhizal fungi provides insights into the early evolution of symbiotic traits.</title>
        <authorList>
            <person name="Miyauchi S."/>
            <person name="Kiss E."/>
            <person name="Kuo A."/>
            <person name="Drula E."/>
            <person name="Kohler A."/>
            <person name="Sanchez-Garcia M."/>
            <person name="Morin E."/>
            <person name="Andreopoulos B."/>
            <person name="Barry K.W."/>
            <person name="Bonito G."/>
            <person name="Buee M."/>
            <person name="Carver A."/>
            <person name="Chen C."/>
            <person name="Cichocki N."/>
            <person name="Clum A."/>
            <person name="Culley D."/>
            <person name="Crous P.W."/>
            <person name="Fauchery L."/>
            <person name="Girlanda M."/>
            <person name="Hayes R.D."/>
            <person name="Keri Z."/>
            <person name="LaButti K."/>
            <person name="Lipzen A."/>
            <person name="Lombard V."/>
            <person name="Magnuson J."/>
            <person name="Maillard F."/>
            <person name="Murat C."/>
            <person name="Nolan M."/>
            <person name="Ohm R.A."/>
            <person name="Pangilinan J."/>
            <person name="Pereira M.F."/>
            <person name="Perotto S."/>
            <person name="Peter M."/>
            <person name="Pfister S."/>
            <person name="Riley R."/>
            <person name="Sitrit Y."/>
            <person name="Stielow J.B."/>
            <person name="Szollosi G."/>
            <person name="Zifcakova L."/>
            <person name="Stursova M."/>
            <person name="Spatafora J.W."/>
            <person name="Tedersoo L."/>
            <person name="Vaario L.M."/>
            <person name="Yamada A."/>
            <person name="Yan M."/>
            <person name="Wang P."/>
            <person name="Xu J."/>
            <person name="Bruns T."/>
            <person name="Baldrian P."/>
            <person name="Vilgalys R."/>
            <person name="Dunand C."/>
            <person name="Henrissat B."/>
            <person name="Grigoriev I.V."/>
            <person name="Hibbett D."/>
            <person name="Nagy L.G."/>
            <person name="Martin F.M."/>
        </authorList>
    </citation>
    <scope>NUCLEOTIDE SEQUENCE</scope>
    <source>
        <strain evidence="9">UH-Tt-Lm1</strain>
    </source>
</reference>
<feature type="transmembrane region" description="Helical" evidence="8">
    <location>
        <begin position="183"/>
        <end position="204"/>
    </location>
</feature>
<sequence>MVNVFSIPVFFVVFRESLESAIIISVLLGIAKRIANTQSGKGSPLATEDVAKPEKKKQNIESGLPEAPPSPPSCDDASSDQGKRRNLLRKLRLQILIGSTVGLLAAVTIGAAFIAVWFTRTSDLWTNLEELWEGIFSLIASVLIFIVGITMPDMLKTGARWRVKLQEAFEGKDVDVRTEVGKWILLFLPLITVLREGVEAVISVGDVSIGQPATSIPLAAIVGIICGVLIGYIIYAFACRTSLIISVIVTTNLILLVGAGLFSKSIEGFQDYMFNKLLGVEVDDAGGTGPGSYDVRGNVWHLNCCSPETGQGWTIFAAIFGWSNNGSLGTILGYLFYWFAVIVALFALKRRENKARA</sequence>
<dbReference type="InterPro" id="IPR004923">
    <property type="entry name" value="FTR1/Fip1/EfeU"/>
</dbReference>
<keyword evidence="6 8" id="KW-0472">Membrane</keyword>
<comment type="similarity">
    <text evidence="2">Belongs to the oxidase-dependent Fe transporter (OFeT) (TC 9.A.10.1) family.</text>
</comment>
<feature type="compositionally biased region" description="Basic and acidic residues" evidence="7">
    <location>
        <begin position="49"/>
        <end position="59"/>
    </location>
</feature>
<feature type="transmembrane region" description="Helical" evidence="8">
    <location>
        <begin position="331"/>
        <end position="348"/>
    </location>
</feature>
<keyword evidence="3" id="KW-0813">Transport</keyword>
<name>A0A9P6HLD8_9AGAM</name>
<comment type="subcellular location">
    <subcellularLocation>
        <location evidence="1">Membrane</location>
        <topology evidence="1">Multi-pass membrane protein</topology>
    </subcellularLocation>
</comment>
<keyword evidence="3" id="KW-0406">Ion transport</keyword>
<keyword evidence="3" id="KW-0410">Iron transport</keyword>
<evidence type="ECO:0000256" key="1">
    <source>
        <dbReference type="ARBA" id="ARBA00004141"/>
    </source>
</evidence>
<evidence type="ECO:0000313" key="10">
    <source>
        <dbReference type="Proteomes" id="UP000736335"/>
    </source>
</evidence>
<evidence type="ECO:0000256" key="4">
    <source>
        <dbReference type="ARBA" id="ARBA00022692"/>
    </source>
</evidence>